<dbReference type="InterPro" id="IPR042533">
    <property type="entry name" value="Nucleoporin_Nup155_C_1"/>
</dbReference>
<comment type="subcellular location">
    <subcellularLocation>
        <location evidence="1">Nucleus</location>
    </subcellularLocation>
</comment>
<dbReference type="GO" id="GO:0036228">
    <property type="term" value="P:protein localization to nuclear inner membrane"/>
    <property type="evidence" value="ECO:0007669"/>
    <property type="project" value="TreeGrafter"/>
</dbReference>
<organism evidence="8 9">
    <name type="scientific">Ceratopteris richardii</name>
    <name type="common">Triangle waterfern</name>
    <dbReference type="NCBI Taxonomy" id="49495"/>
    <lineage>
        <taxon>Eukaryota</taxon>
        <taxon>Viridiplantae</taxon>
        <taxon>Streptophyta</taxon>
        <taxon>Embryophyta</taxon>
        <taxon>Tracheophyta</taxon>
        <taxon>Polypodiopsida</taxon>
        <taxon>Polypodiidae</taxon>
        <taxon>Polypodiales</taxon>
        <taxon>Pteridineae</taxon>
        <taxon>Pteridaceae</taxon>
        <taxon>Parkerioideae</taxon>
        <taxon>Ceratopteris</taxon>
    </lineage>
</organism>
<dbReference type="OMA" id="SWAPFQK"/>
<proteinExistence type="inferred from homology"/>
<keyword evidence="9" id="KW-1185">Reference proteome</keyword>
<evidence type="ECO:0000256" key="3">
    <source>
        <dbReference type="ARBA" id="ARBA00022448"/>
    </source>
</evidence>
<feature type="domain" description="Nucleoporin Nup133/Nup155-like C-terminal" evidence="6">
    <location>
        <begin position="652"/>
        <end position="1354"/>
    </location>
</feature>
<dbReference type="Proteomes" id="UP000825935">
    <property type="component" value="Chromosome 28"/>
</dbReference>
<feature type="region of interest" description="Disordered" evidence="5">
    <location>
        <begin position="293"/>
        <end position="320"/>
    </location>
</feature>
<evidence type="ECO:0000313" key="8">
    <source>
        <dbReference type="EMBL" id="KAH7293719.1"/>
    </source>
</evidence>
<dbReference type="Gene3D" id="1.25.40.440">
    <property type="entry name" value="Nucleoporin, helical domain, central subdomain"/>
    <property type="match status" value="1"/>
</dbReference>
<dbReference type="GO" id="GO:0006405">
    <property type="term" value="P:RNA export from nucleus"/>
    <property type="evidence" value="ECO:0007669"/>
    <property type="project" value="TreeGrafter"/>
</dbReference>
<keyword evidence="4" id="KW-0539">Nucleus</keyword>
<dbReference type="FunFam" id="1.20.120.1880:FF:000002">
    <property type="entry name" value="Nuclear pore complex protein NUP155"/>
    <property type="match status" value="1"/>
</dbReference>
<dbReference type="EMBL" id="CM035433">
    <property type="protein sequence ID" value="KAH7293719.1"/>
    <property type="molecule type" value="Genomic_DNA"/>
</dbReference>
<evidence type="ECO:0008006" key="10">
    <source>
        <dbReference type="Google" id="ProtNLM"/>
    </source>
</evidence>
<gene>
    <name evidence="8" type="ORF">KP509_28G038900</name>
</gene>
<protein>
    <recommendedName>
        <fullName evidence="10">Nuclear pore complex protein NUP155</fullName>
    </recommendedName>
</protein>
<evidence type="ECO:0000256" key="1">
    <source>
        <dbReference type="ARBA" id="ARBA00004123"/>
    </source>
</evidence>
<feature type="domain" description="Nucleoporin Nup133/Nup155-like N-terminal" evidence="7">
    <location>
        <begin position="63"/>
        <end position="429"/>
    </location>
</feature>
<dbReference type="GO" id="GO:0000972">
    <property type="term" value="P:transcription-dependent tethering of RNA polymerase II gene DNA at nuclear periphery"/>
    <property type="evidence" value="ECO:0007669"/>
    <property type="project" value="TreeGrafter"/>
</dbReference>
<dbReference type="GO" id="GO:0017056">
    <property type="term" value="F:structural constituent of nuclear pore"/>
    <property type="evidence" value="ECO:0007669"/>
    <property type="project" value="InterPro"/>
</dbReference>
<dbReference type="PANTHER" id="PTHR10350">
    <property type="entry name" value="NUCLEAR PORE COMPLEX PROTEIN NUP155"/>
    <property type="match status" value="1"/>
</dbReference>
<evidence type="ECO:0000256" key="2">
    <source>
        <dbReference type="ARBA" id="ARBA00007373"/>
    </source>
</evidence>
<feature type="compositionally biased region" description="Basic residues" evidence="5">
    <location>
        <begin position="311"/>
        <end position="320"/>
    </location>
</feature>
<feature type="compositionally biased region" description="Basic and acidic residues" evidence="5">
    <location>
        <begin position="293"/>
        <end position="304"/>
    </location>
</feature>
<dbReference type="GO" id="GO:0044611">
    <property type="term" value="C:nuclear pore inner ring"/>
    <property type="evidence" value="ECO:0007669"/>
    <property type="project" value="TreeGrafter"/>
</dbReference>
<evidence type="ECO:0000256" key="4">
    <source>
        <dbReference type="ARBA" id="ARBA00023242"/>
    </source>
</evidence>
<evidence type="ECO:0000313" key="9">
    <source>
        <dbReference type="Proteomes" id="UP000825935"/>
    </source>
</evidence>
<dbReference type="InterPro" id="IPR004870">
    <property type="entry name" value="Nucleoporin_Nup155"/>
</dbReference>
<dbReference type="Gene3D" id="1.25.40.450">
    <property type="entry name" value="Nucleoporin, helical domain, N-terminal subdomain"/>
    <property type="match status" value="1"/>
</dbReference>
<dbReference type="OrthoDB" id="338970at2759"/>
<comment type="caution">
    <text evidence="8">The sequence shown here is derived from an EMBL/GenBank/DDBJ whole genome shotgun (WGS) entry which is preliminary data.</text>
</comment>
<keyword evidence="3" id="KW-0813">Transport</keyword>
<evidence type="ECO:0000259" key="6">
    <source>
        <dbReference type="Pfam" id="PF03177"/>
    </source>
</evidence>
<dbReference type="InterPro" id="IPR007187">
    <property type="entry name" value="Nucleoporin_Nup133/Nup155_C"/>
</dbReference>
<dbReference type="FunFam" id="1.25.40.440:FF:000002">
    <property type="entry name" value="Nuclear pore complex protein NUP155"/>
    <property type="match status" value="1"/>
</dbReference>
<comment type="similarity">
    <text evidence="2">Belongs to the non-repetitive/WGA-negative nucleoporin family.</text>
</comment>
<dbReference type="Gene3D" id="1.20.120.1880">
    <property type="entry name" value="Nucleoporin, helical C-terminal domain"/>
    <property type="match status" value="1"/>
</dbReference>
<dbReference type="Gene3D" id="1.20.58.1780">
    <property type="match status" value="1"/>
</dbReference>
<dbReference type="Pfam" id="PF03177">
    <property type="entry name" value="Nucleoporin_C"/>
    <property type="match status" value="1"/>
</dbReference>
<accession>A0A8T2RBC8</accession>
<dbReference type="InterPro" id="IPR014908">
    <property type="entry name" value="Nucleoporin_Nup133/Nup155_N"/>
</dbReference>
<evidence type="ECO:0000259" key="7">
    <source>
        <dbReference type="Pfam" id="PF08801"/>
    </source>
</evidence>
<sequence length="1473" mass="162304">MSWEDDTIGPDVAAAGRLITETVSRDLASPDLYEVLEAARYTSNPYSSPPKEWPSLVDVASNRELPPVLIERYNTAGGQGTALCGIFPSIRRAWATVDNSLFLWRFDKWDGLCPEYSGEEQAICAVGIAKVKPGIFVEAIQNLLILATPVEIVLLGLCCSSSGDGSDPFAELSMQLLPEYTIPSDGVTMTCIQSTDRGRIFLAGRDGHIYELLYSSGASWKSRCRKVCHTSGLGSLLSRWVLPNSFTFGTVDPVIEMVVDNERNILYTRTHESKIQVFDLGKAGDGSFKKVAEERNIGDQRDGRAGSGRLAGRRGASRTHKSPIVSISALSSAESKSIHLVAVTSDGRRMYLSTSSSVGSRGLNSSGGNSVRPSTLKLVMSRPAPSVGTGGVISFGNLAISGRSQPETLVLKVESASYSSGLLLLSDASPTTMSRLLLLTKDLTTPSGTFPISSAATGGSYRALREVVSVMGADGRTLAIADVLPAPEYTHSAESAVWEVGDMSYSMEGEVTRAKRLWVRGELALQHAVPRRRSVIFTNMGLMEIVFNRPVDILQKILESKMSHTLLEDFFQKYGAGEAAAMCLLLAARLTPVERKIVPSVVAERAADAFEDPRLVGVPQLQGSGPSTSPIASPAAGFNMGQVVQEATPIYSGAHEGLCLCSARLLWPIWELPVMILKGESKFEDKDGGIVVCRLSTETMQILEDKLRSLEQFLRSRRNQRRGFYGRIFGVGDLPGFYSNGSLDSVSKNLFDAPHGVDTQPLPSKRQRVPYSSTELSVMEVRSIELIRRLLRRSGEALLLLQMLCQHHIARLAQTFDVNLRRKLVNLTFHQLVCSEDGEQIATRLIAALMEYYIGLNGQGSVDDISMKLRDGCPSFYQETDYTFYQAVEFLKKARETADVDQRERLAREALTLLGKVPESADLLSICQRFEEIRFYEAVVELPLRKAKAVDPNEDAINDHIDENRREMALLARQQCYDIVGNALRHLKEESSQTTVRTGFGTPQSGILDKTMRDKYIRQIVQLSVRWPDRAFHEFLYQTMIDIGLEAELLELAGPDLVPFLQSAGSRQTLKTGAGGRKHAMLSAPSAFNQSKQPVTEEEAKYLELLARYYVHHRQHVVASHVLLRLAERRQLEGGMLSLEQRFQYLSNAVLQAKNATLASPGAKVADGGLLELLEGKLAVLRFQIKIKEELEALIARSETVHGLNSEDTAMADPFPSRRLLVEEASIHTAKEKLEDLGRDMKSISQLYNDFAVPFEMWEICLDILHFSNYSRDPENIVMKDTWARLIDQALVSGGIAEACTVLRRVGPRFFPGEGGSLPLDTICLHLEKAAQDRVTAGKEAVGDEDIPRALISACKDAAELVQSVYDRLLATGAAVPLPLLRLRMLRSVLTVLREWHSLVFGSTLGSTALTFKGAFSFGQMTTVNQNVKDKIATSANRYMTEVRRLSLPSSLVEPVYQGFRELEEIVMGPPSF</sequence>
<dbReference type="InterPro" id="IPR042538">
    <property type="entry name" value="Nucleoporin_Nup155_C_3"/>
</dbReference>
<dbReference type="Pfam" id="PF08801">
    <property type="entry name" value="Nucleoporin_N"/>
    <property type="match status" value="1"/>
</dbReference>
<evidence type="ECO:0000256" key="5">
    <source>
        <dbReference type="SAM" id="MobiDB-lite"/>
    </source>
</evidence>
<dbReference type="PANTHER" id="PTHR10350:SF6">
    <property type="entry name" value="NUCLEAR PORE COMPLEX PROTEIN NUP155"/>
    <property type="match status" value="1"/>
</dbReference>
<reference evidence="8" key="1">
    <citation type="submission" date="2021-08" db="EMBL/GenBank/DDBJ databases">
        <title>WGS assembly of Ceratopteris richardii.</title>
        <authorList>
            <person name="Marchant D.B."/>
            <person name="Chen G."/>
            <person name="Jenkins J."/>
            <person name="Shu S."/>
            <person name="Leebens-Mack J."/>
            <person name="Grimwood J."/>
            <person name="Schmutz J."/>
            <person name="Soltis P."/>
            <person name="Soltis D."/>
            <person name="Chen Z.-H."/>
        </authorList>
    </citation>
    <scope>NUCLEOTIDE SEQUENCE</scope>
    <source>
        <strain evidence="8">Whitten #5841</strain>
        <tissue evidence="8">Leaf</tissue>
    </source>
</reference>
<dbReference type="InterPro" id="IPR042537">
    <property type="entry name" value="Nucleoporin_Nup155_C_2"/>
</dbReference>
<name>A0A8T2RBC8_CERRI</name>
<dbReference type="GO" id="GO:0006606">
    <property type="term" value="P:protein import into nucleus"/>
    <property type="evidence" value="ECO:0007669"/>
    <property type="project" value="TreeGrafter"/>
</dbReference>